<organism evidence="2 3">
    <name type="scientific">Actinobacillus minor NM305</name>
    <dbReference type="NCBI Taxonomy" id="637911"/>
    <lineage>
        <taxon>Bacteria</taxon>
        <taxon>Pseudomonadati</taxon>
        <taxon>Pseudomonadota</taxon>
        <taxon>Gammaproteobacteria</taxon>
        <taxon>Pasteurellales</taxon>
        <taxon>Pasteurellaceae</taxon>
        <taxon>Actinobacillus</taxon>
    </lineage>
</organism>
<dbReference type="AlphaFoldDB" id="C5S1W1"/>
<evidence type="ECO:0000313" key="3">
    <source>
        <dbReference type="Proteomes" id="UP000005532"/>
    </source>
</evidence>
<reference evidence="2 3" key="1">
    <citation type="journal article" date="2010" name="Vet. Microbiol.">
        <title>Production of haemolysins by strains of the Actinobacillus minor/porcitonsillarum complex.</title>
        <authorList>
            <person name="Arya G."/>
            <person name="Niven D.F."/>
        </authorList>
    </citation>
    <scope>NUCLEOTIDE SEQUENCE [LARGE SCALE GENOMIC DNA]</scope>
    <source>
        <strain evidence="2 3">NM305</strain>
    </source>
</reference>
<evidence type="ECO:0000256" key="1">
    <source>
        <dbReference type="SAM" id="MobiDB-lite"/>
    </source>
</evidence>
<protein>
    <submittedName>
        <fullName evidence="2">Uncharacterized protein</fullName>
    </submittedName>
</protein>
<dbReference type="EMBL" id="ACQL01000094">
    <property type="protein sequence ID" value="EER47064.1"/>
    <property type="molecule type" value="Genomic_DNA"/>
</dbReference>
<dbReference type="Proteomes" id="UP000005532">
    <property type="component" value="Unassembled WGS sequence"/>
</dbReference>
<name>C5S1W1_9PAST</name>
<gene>
    <name evidence="2" type="ORF">AM305_09291</name>
</gene>
<sequence length="57" mass="5712">MDAAADRGGHHPGHVRPPPRLVRHEDPDLGRAGAVAADRAVGGAAVFLTGLAVAGKP</sequence>
<proteinExistence type="predicted"/>
<accession>C5S1W1</accession>
<comment type="caution">
    <text evidence="2">The sequence shown here is derived from an EMBL/GenBank/DDBJ whole genome shotgun (WGS) entry which is preliminary data.</text>
</comment>
<feature type="region of interest" description="Disordered" evidence="1">
    <location>
        <begin position="1"/>
        <end position="29"/>
    </location>
</feature>
<evidence type="ECO:0000313" key="2">
    <source>
        <dbReference type="EMBL" id="EER47064.1"/>
    </source>
</evidence>